<keyword evidence="2" id="KW-0472">Membrane</keyword>
<feature type="transmembrane region" description="Helical" evidence="2">
    <location>
        <begin position="130"/>
        <end position="155"/>
    </location>
</feature>
<dbReference type="Proteomes" id="UP000198420">
    <property type="component" value="Unassembled WGS sequence"/>
</dbReference>
<feature type="compositionally biased region" description="Low complexity" evidence="1">
    <location>
        <begin position="1"/>
        <end position="18"/>
    </location>
</feature>
<feature type="transmembrane region" description="Helical" evidence="2">
    <location>
        <begin position="251"/>
        <end position="272"/>
    </location>
</feature>
<feature type="region of interest" description="Disordered" evidence="1">
    <location>
        <begin position="1"/>
        <end position="25"/>
    </location>
</feature>
<evidence type="ECO:0000313" key="3">
    <source>
        <dbReference type="EMBL" id="SNR80253.1"/>
    </source>
</evidence>
<feature type="transmembrane region" description="Helical" evidence="2">
    <location>
        <begin position="87"/>
        <end position="109"/>
    </location>
</feature>
<dbReference type="OrthoDB" id="3432393at2"/>
<sequence length="277" mass="27807">MAVTGLRTGAGRGAPAARGAGGTGGGWRGAVAAEWTKLWSLRSTWWGLASAVALMAVMAFTLATSTVSNNTNALPGDDAGVVPVSGVAVGALDMVQFVVLALAILVVTGEYATGSIRATLQWVPPRGRMLGAKAVVVAAVAFPLGVALNVAGTVVAGPALGRWGRLRAGEFAADALQSGAYLALVSVLVLGVGAMLRSTAASLTTAFLSLMVVPMLLGGGDESGVARRVSDSMPSSAGRYFMTGDGPYPQAVGLAILVAWTAAVLCGGVVVLRRRDA</sequence>
<reference evidence="4" key="1">
    <citation type="submission" date="2017-06" db="EMBL/GenBank/DDBJ databases">
        <authorList>
            <person name="Varghese N."/>
            <person name="Submissions S."/>
        </authorList>
    </citation>
    <scope>NUCLEOTIDE SEQUENCE [LARGE SCALE GENOMIC DNA]</scope>
    <source>
        <strain evidence="4">DSM 44485</strain>
    </source>
</reference>
<organism evidence="3 4">
    <name type="scientific">Actinomadura mexicana</name>
    <dbReference type="NCBI Taxonomy" id="134959"/>
    <lineage>
        <taxon>Bacteria</taxon>
        <taxon>Bacillati</taxon>
        <taxon>Actinomycetota</taxon>
        <taxon>Actinomycetes</taxon>
        <taxon>Streptosporangiales</taxon>
        <taxon>Thermomonosporaceae</taxon>
        <taxon>Actinomadura</taxon>
    </lineage>
</organism>
<dbReference type="AlphaFoldDB" id="A0A238ZBW5"/>
<feature type="transmembrane region" description="Helical" evidence="2">
    <location>
        <begin position="45"/>
        <end position="67"/>
    </location>
</feature>
<protein>
    <recommendedName>
        <fullName evidence="5">ABC-2 type transport system permease protein</fullName>
    </recommendedName>
</protein>
<dbReference type="RefSeq" id="WP_089313121.1">
    <property type="nucleotide sequence ID" value="NZ_FZNP01000007.1"/>
</dbReference>
<accession>A0A238ZBW5</accession>
<evidence type="ECO:0000256" key="2">
    <source>
        <dbReference type="SAM" id="Phobius"/>
    </source>
</evidence>
<evidence type="ECO:0008006" key="5">
    <source>
        <dbReference type="Google" id="ProtNLM"/>
    </source>
</evidence>
<evidence type="ECO:0000256" key="1">
    <source>
        <dbReference type="SAM" id="MobiDB-lite"/>
    </source>
</evidence>
<evidence type="ECO:0000313" key="4">
    <source>
        <dbReference type="Proteomes" id="UP000198420"/>
    </source>
</evidence>
<name>A0A238ZBW5_9ACTN</name>
<keyword evidence="2" id="KW-1133">Transmembrane helix</keyword>
<keyword evidence="4" id="KW-1185">Reference proteome</keyword>
<feature type="transmembrane region" description="Helical" evidence="2">
    <location>
        <begin position="203"/>
        <end position="220"/>
    </location>
</feature>
<dbReference type="EMBL" id="FZNP01000007">
    <property type="protein sequence ID" value="SNR80253.1"/>
    <property type="molecule type" value="Genomic_DNA"/>
</dbReference>
<keyword evidence="2" id="KW-0812">Transmembrane</keyword>
<proteinExistence type="predicted"/>
<feature type="transmembrane region" description="Helical" evidence="2">
    <location>
        <begin position="175"/>
        <end position="196"/>
    </location>
</feature>
<gene>
    <name evidence="3" type="ORF">SAMN06265355_10782</name>
</gene>